<evidence type="ECO:0000256" key="7">
    <source>
        <dbReference type="ARBA" id="ARBA00023242"/>
    </source>
</evidence>
<evidence type="ECO:0000256" key="1">
    <source>
        <dbReference type="ARBA" id="ARBA00004604"/>
    </source>
</evidence>
<dbReference type="Pfam" id="PF23869">
    <property type="entry name" value="Beta-prop_WDR75_1st"/>
    <property type="match status" value="1"/>
</dbReference>
<feature type="domain" description="WD repeat-containing protein 75 second beta-propeller" evidence="9">
    <location>
        <begin position="402"/>
        <end position="687"/>
    </location>
</feature>
<keyword evidence="6" id="KW-0804">Transcription</keyword>
<dbReference type="PANTHER" id="PTHR44215:SF1">
    <property type="entry name" value="WD REPEAT-CONTAINING PROTEIN 75"/>
    <property type="match status" value="1"/>
</dbReference>
<dbReference type="InterPro" id="IPR001680">
    <property type="entry name" value="WD40_rpt"/>
</dbReference>
<sequence length="845" mass="95930">MVQKIDDMDPSSKGKGSIFTDLEVKEITEGNIICTNVLFWNNGYSLIVTSDRSCEMFNVSTGEHIRQLFCCSSTIISCNYHPKKPHVIVAVTDTGVITFYDVQECSVKKVERLRFSAAILNEKKVPKFNVNKRFYLKSDRDYNYVWNDEALDVDNRLLYHAVPIRFIQKDYCDTVLWVSWSLKDEFQSHVSVFNIKGRLLRHCMFPKCGFKQCYKNFSVSRMFDNSVLFVGMGSNYVQVCHYREKELSYSSTQVHLLGDKLEVDRLVLHPKEYCFATADKNGDIVIWRNILDKHPLKSRYKWHIVGVRDMAFSDEGVYLFSGGDENVFVKWAISSGQKDFLPRLSSPICFITVAENTGLIALSLADNEILIMNTNFQKISVIKRHSVFFPLNSTACCNILSSDPRTGHLMLNGRPGFVQFMSYNRSLKYLYSLDIGGVNYMTGVKFLANLEVTHAKFSKNGSWLVTAEARKDMALAEYRLKFWQYDEVKQTFVLNTSIELPHDENDIFAVEVSSDDLVATSGADKQFRLWAQFESSDLNVTKTFWSVLSVGRYKLLPCDPIDFCKDATLIAVGFGPSLTLWSTSDCSLKCTLKPPFKNDRLKYVKFGNEEHSHLVVTATDFNITTWNVITLTVLWTVSLEVSCLVGDFFNTYMCVFSKNNTLFVFSPATTSPELVLKNVSHSDIVAAHTTVDANSGSSPYHLYFLTSNFKLYCAKSKEDASEDDSQNRMAVDVKSVTKFSSQIGRKTKDDVTKSVSEYIPTKSNKSHYMSSILDAPAHALPNPIKFCTDFLESLALTVEKPDKTGKTKAKPEENKEFDYKRSTKNDGEGAVSDQLLLNLVNDLFK</sequence>
<keyword evidence="3" id="KW-0698">rRNA processing</keyword>
<evidence type="ECO:0000256" key="8">
    <source>
        <dbReference type="SAM" id="MobiDB-lite"/>
    </source>
</evidence>
<reference evidence="10" key="1">
    <citation type="journal article" date="2024" name="Gigascience">
        <title>Chromosome-level genome of the poultry shaft louse Menopon gallinae provides insight into the host-switching and adaptive evolution of parasitic lice.</title>
        <authorList>
            <person name="Xu Y."/>
            <person name="Ma L."/>
            <person name="Liu S."/>
            <person name="Liang Y."/>
            <person name="Liu Q."/>
            <person name="He Z."/>
            <person name="Tian L."/>
            <person name="Duan Y."/>
            <person name="Cai W."/>
            <person name="Li H."/>
            <person name="Song F."/>
        </authorList>
    </citation>
    <scope>NUCLEOTIDE SEQUENCE</scope>
    <source>
        <strain evidence="10">Cailab_2023a</strain>
    </source>
</reference>
<dbReference type="InterPro" id="IPR053826">
    <property type="entry name" value="WDR75"/>
</dbReference>
<dbReference type="InterPro" id="IPR057644">
    <property type="entry name" value="Beta-prop_WDR75_2nd"/>
</dbReference>
<dbReference type="SMART" id="SM00320">
    <property type="entry name" value="WD40"/>
    <property type="match status" value="5"/>
</dbReference>
<dbReference type="InterPro" id="IPR015943">
    <property type="entry name" value="WD40/YVTN_repeat-like_dom_sf"/>
</dbReference>
<dbReference type="AlphaFoldDB" id="A0AAW2IAE3"/>
<dbReference type="InterPro" id="IPR036322">
    <property type="entry name" value="WD40_repeat_dom_sf"/>
</dbReference>
<evidence type="ECO:0000256" key="5">
    <source>
        <dbReference type="ARBA" id="ARBA00022737"/>
    </source>
</evidence>
<dbReference type="SUPFAM" id="SSF50998">
    <property type="entry name" value="Quinoprotein alcohol dehydrogenase-like"/>
    <property type="match status" value="1"/>
</dbReference>
<evidence type="ECO:0000256" key="4">
    <source>
        <dbReference type="ARBA" id="ARBA00022574"/>
    </source>
</evidence>
<dbReference type="SUPFAM" id="SSF50978">
    <property type="entry name" value="WD40 repeat-like"/>
    <property type="match status" value="1"/>
</dbReference>
<comment type="caution">
    <text evidence="10">The sequence shown here is derived from an EMBL/GenBank/DDBJ whole genome shotgun (WGS) entry which is preliminary data.</text>
</comment>
<dbReference type="Pfam" id="PF23769">
    <property type="entry name" value="Beta-prop_WDR75_2nd"/>
    <property type="match status" value="1"/>
</dbReference>
<dbReference type="GO" id="GO:0006364">
    <property type="term" value="P:rRNA processing"/>
    <property type="evidence" value="ECO:0007669"/>
    <property type="project" value="UniProtKB-KW"/>
</dbReference>
<evidence type="ECO:0000256" key="2">
    <source>
        <dbReference type="ARBA" id="ARBA00022517"/>
    </source>
</evidence>
<keyword evidence="2" id="KW-0690">Ribosome biogenesis</keyword>
<dbReference type="InterPro" id="IPR011047">
    <property type="entry name" value="Quinoprotein_ADH-like_sf"/>
</dbReference>
<feature type="region of interest" description="Disordered" evidence="8">
    <location>
        <begin position="802"/>
        <end position="828"/>
    </location>
</feature>
<keyword evidence="7" id="KW-0539">Nucleus</keyword>
<accession>A0AAW2IAE3</accession>
<dbReference type="GO" id="GO:0003723">
    <property type="term" value="F:RNA binding"/>
    <property type="evidence" value="ECO:0007669"/>
    <property type="project" value="InterPro"/>
</dbReference>
<organism evidence="10">
    <name type="scientific">Menopon gallinae</name>
    <name type="common">poultry shaft louse</name>
    <dbReference type="NCBI Taxonomy" id="328185"/>
    <lineage>
        <taxon>Eukaryota</taxon>
        <taxon>Metazoa</taxon>
        <taxon>Ecdysozoa</taxon>
        <taxon>Arthropoda</taxon>
        <taxon>Hexapoda</taxon>
        <taxon>Insecta</taxon>
        <taxon>Pterygota</taxon>
        <taxon>Neoptera</taxon>
        <taxon>Paraneoptera</taxon>
        <taxon>Psocodea</taxon>
        <taxon>Troctomorpha</taxon>
        <taxon>Phthiraptera</taxon>
        <taxon>Amblycera</taxon>
        <taxon>Menoponidae</taxon>
        <taxon>Menopon</taxon>
    </lineage>
</organism>
<keyword evidence="4" id="KW-0853">WD repeat</keyword>
<dbReference type="GO" id="GO:2000234">
    <property type="term" value="P:positive regulation of rRNA processing"/>
    <property type="evidence" value="ECO:0007669"/>
    <property type="project" value="TreeGrafter"/>
</dbReference>
<name>A0AAW2IAE3_9NEOP</name>
<dbReference type="EMBL" id="JARGDH010000001">
    <property type="protein sequence ID" value="KAL0279139.1"/>
    <property type="molecule type" value="Genomic_DNA"/>
</dbReference>
<dbReference type="GO" id="GO:0032040">
    <property type="term" value="C:small-subunit processome"/>
    <property type="evidence" value="ECO:0007669"/>
    <property type="project" value="InterPro"/>
</dbReference>
<dbReference type="Gene3D" id="2.130.10.10">
    <property type="entry name" value="YVTN repeat-like/Quinoprotein amine dehydrogenase"/>
    <property type="match status" value="3"/>
</dbReference>
<evidence type="ECO:0000313" key="10">
    <source>
        <dbReference type="EMBL" id="KAL0279139.1"/>
    </source>
</evidence>
<feature type="compositionally biased region" description="Basic and acidic residues" evidence="8">
    <location>
        <begin position="802"/>
        <end position="827"/>
    </location>
</feature>
<dbReference type="GO" id="GO:0045943">
    <property type="term" value="P:positive regulation of transcription by RNA polymerase I"/>
    <property type="evidence" value="ECO:0007669"/>
    <property type="project" value="InterPro"/>
</dbReference>
<comment type="subcellular location">
    <subcellularLocation>
        <location evidence="1">Nucleus</location>
        <location evidence="1">Nucleolus</location>
    </subcellularLocation>
</comment>
<gene>
    <name evidence="10" type="ORF">PYX00_000753</name>
</gene>
<proteinExistence type="predicted"/>
<protein>
    <recommendedName>
        <fullName evidence="9">WD repeat-containing protein 75 second beta-propeller domain-containing protein</fullName>
    </recommendedName>
</protein>
<evidence type="ECO:0000256" key="6">
    <source>
        <dbReference type="ARBA" id="ARBA00023163"/>
    </source>
</evidence>
<dbReference type="PANTHER" id="PTHR44215">
    <property type="entry name" value="WD REPEAT-CONTAINING PROTEIN 75"/>
    <property type="match status" value="1"/>
</dbReference>
<evidence type="ECO:0000256" key="3">
    <source>
        <dbReference type="ARBA" id="ARBA00022552"/>
    </source>
</evidence>
<keyword evidence="5" id="KW-0677">Repeat</keyword>
<evidence type="ECO:0000259" key="9">
    <source>
        <dbReference type="Pfam" id="PF23769"/>
    </source>
</evidence>